<proteinExistence type="predicted"/>
<keyword evidence="11 12" id="KW-0472">Membrane</keyword>
<feature type="domain" description="Histidine kinase" evidence="13">
    <location>
        <begin position="256"/>
        <end position="492"/>
    </location>
</feature>
<dbReference type="PANTHER" id="PTHR43047:SF72">
    <property type="entry name" value="OSMOSENSING HISTIDINE PROTEIN KINASE SLN1"/>
    <property type="match status" value="1"/>
</dbReference>
<evidence type="ECO:0000256" key="4">
    <source>
        <dbReference type="ARBA" id="ARBA00022475"/>
    </source>
</evidence>
<dbReference type="OrthoDB" id="9813151at2"/>
<dbReference type="FunFam" id="1.10.287.130:FF:000008">
    <property type="entry name" value="Two-component sensor histidine kinase"/>
    <property type="match status" value="1"/>
</dbReference>
<feature type="transmembrane region" description="Helical" evidence="12">
    <location>
        <begin position="36"/>
        <end position="55"/>
    </location>
</feature>
<keyword evidence="9" id="KW-0067">ATP-binding</keyword>
<evidence type="ECO:0000256" key="6">
    <source>
        <dbReference type="ARBA" id="ARBA00022679"/>
    </source>
</evidence>
<evidence type="ECO:0000256" key="2">
    <source>
        <dbReference type="ARBA" id="ARBA00004236"/>
    </source>
</evidence>
<evidence type="ECO:0000256" key="8">
    <source>
        <dbReference type="ARBA" id="ARBA00022777"/>
    </source>
</evidence>
<dbReference type="InterPro" id="IPR003661">
    <property type="entry name" value="HisK_dim/P_dom"/>
</dbReference>
<evidence type="ECO:0000256" key="7">
    <source>
        <dbReference type="ARBA" id="ARBA00022741"/>
    </source>
</evidence>
<keyword evidence="12" id="KW-1133">Transmembrane helix</keyword>
<evidence type="ECO:0000256" key="3">
    <source>
        <dbReference type="ARBA" id="ARBA00012438"/>
    </source>
</evidence>
<evidence type="ECO:0000256" key="1">
    <source>
        <dbReference type="ARBA" id="ARBA00000085"/>
    </source>
</evidence>
<dbReference type="EMBL" id="QOKW01000003">
    <property type="protein sequence ID" value="KAA0682980.1"/>
    <property type="molecule type" value="Genomic_DNA"/>
</dbReference>
<dbReference type="GO" id="GO:0005886">
    <property type="term" value="C:plasma membrane"/>
    <property type="evidence" value="ECO:0007669"/>
    <property type="project" value="UniProtKB-SubCell"/>
</dbReference>
<dbReference type="SMART" id="SM00388">
    <property type="entry name" value="HisKA"/>
    <property type="match status" value="1"/>
</dbReference>
<dbReference type="InterPro" id="IPR036097">
    <property type="entry name" value="HisK_dim/P_sf"/>
</dbReference>
<evidence type="ECO:0000256" key="10">
    <source>
        <dbReference type="ARBA" id="ARBA00023012"/>
    </source>
</evidence>
<reference evidence="14 15" key="1">
    <citation type="submission" date="2018-07" db="EMBL/GenBank/DDBJ databases">
        <title>Genome sequence of Azospirillum sp. ATCC 49961.</title>
        <authorList>
            <person name="Sant'Anna F.H."/>
            <person name="Baldani J.I."/>
            <person name="Zilli J.E."/>
            <person name="Reis V.M."/>
            <person name="Hartmann A."/>
            <person name="Cruz L."/>
            <person name="de Souza E.M."/>
            <person name="de Oliveira Pedrosa F."/>
            <person name="Passaglia L.M.P."/>
        </authorList>
    </citation>
    <scope>NUCLEOTIDE SEQUENCE [LARGE SCALE GENOMIC DNA]</scope>
    <source>
        <strain evidence="14 15">ATCC 49961</strain>
    </source>
</reference>
<keyword evidence="5" id="KW-0597">Phosphoprotein</keyword>
<dbReference type="RefSeq" id="WP_149467995.1">
    <property type="nucleotide sequence ID" value="NZ_QOKW01000003.1"/>
</dbReference>
<dbReference type="GO" id="GO:0005524">
    <property type="term" value="F:ATP binding"/>
    <property type="evidence" value="ECO:0007669"/>
    <property type="project" value="UniProtKB-KW"/>
</dbReference>
<evidence type="ECO:0000259" key="13">
    <source>
        <dbReference type="PROSITE" id="PS50109"/>
    </source>
</evidence>
<comment type="subcellular location">
    <subcellularLocation>
        <location evidence="2">Cell membrane</location>
    </subcellularLocation>
</comment>
<evidence type="ECO:0000256" key="12">
    <source>
        <dbReference type="SAM" id="Phobius"/>
    </source>
</evidence>
<feature type="transmembrane region" description="Helical" evidence="12">
    <location>
        <begin position="12"/>
        <end position="30"/>
    </location>
</feature>
<organism evidence="14 15">
    <name type="scientific">Roseomonas genomospecies 6</name>
    <dbReference type="NCBI Taxonomy" id="214106"/>
    <lineage>
        <taxon>Bacteria</taxon>
        <taxon>Pseudomonadati</taxon>
        <taxon>Pseudomonadota</taxon>
        <taxon>Alphaproteobacteria</taxon>
        <taxon>Acetobacterales</taxon>
        <taxon>Roseomonadaceae</taxon>
        <taxon>Roseomonas</taxon>
    </lineage>
</organism>
<dbReference type="GO" id="GO:0000155">
    <property type="term" value="F:phosphorelay sensor kinase activity"/>
    <property type="evidence" value="ECO:0007669"/>
    <property type="project" value="InterPro"/>
</dbReference>
<dbReference type="Proteomes" id="UP000480854">
    <property type="component" value="Unassembled WGS sequence"/>
</dbReference>
<dbReference type="InterPro" id="IPR003594">
    <property type="entry name" value="HATPase_dom"/>
</dbReference>
<keyword evidence="7" id="KW-0547">Nucleotide-binding</keyword>
<dbReference type="InterPro" id="IPR005467">
    <property type="entry name" value="His_kinase_dom"/>
</dbReference>
<dbReference type="PROSITE" id="PS50109">
    <property type="entry name" value="HIS_KIN"/>
    <property type="match status" value="1"/>
</dbReference>
<gene>
    <name evidence="14" type="ORF">DS843_06105</name>
</gene>
<dbReference type="InterPro" id="IPR036890">
    <property type="entry name" value="HATPase_C_sf"/>
</dbReference>
<dbReference type="PRINTS" id="PR00344">
    <property type="entry name" value="BCTRLSENSOR"/>
</dbReference>
<dbReference type="CDD" id="cd00082">
    <property type="entry name" value="HisKA"/>
    <property type="match status" value="1"/>
</dbReference>
<evidence type="ECO:0000256" key="9">
    <source>
        <dbReference type="ARBA" id="ARBA00022840"/>
    </source>
</evidence>
<dbReference type="SUPFAM" id="SSF55874">
    <property type="entry name" value="ATPase domain of HSP90 chaperone/DNA topoisomerase II/histidine kinase"/>
    <property type="match status" value="1"/>
</dbReference>
<comment type="catalytic activity">
    <reaction evidence="1">
        <text>ATP + protein L-histidine = ADP + protein N-phospho-L-histidine.</text>
        <dbReference type="EC" id="2.7.13.3"/>
    </reaction>
</comment>
<name>A0A9W7U0C1_9PROT</name>
<keyword evidence="10" id="KW-0902">Two-component regulatory system</keyword>
<evidence type="ECO:0000256" key="5">
    <source>
        <dbReference type="ARBA" id="ARBA00022553"/>
    </source>
</evidence>
<dbReference type="FunFam" id="3.30.565.10:FF:000006">
    <property type="entry name" value="Sensor histidine kinase WalK"/>
    <property type="match status" value="1"/>
</dbReference>
<dbReference type="Gene3D" id="3.30.565.10">
    <property type="entry name" value="Histidine kinase-like ATPase, C-terminal domain"/>
    <property type="match status" value="1"/>
</dbReference>
<dbReference type="Pfam" id="PF00512">
    <property type="entry name" value="HisKA"/>
    <property type="match status" value="1"/>
</dbReference>
<evidence type="ECO:0000313" key="15">
    <source>
        <dbReference type="Proteomes" id="UP000480854"/>
    </source>
</evidence>
<dbReference type="SMART" id="SM00387">
    <property type="entry name" value="HATPase_c"/>
    <property type="match status" value="1"/>
</dbReference>
<dbReference type="EC" id="2.7.13.3" evidence="3"/>
<comment type="caution">
    <text evidence="14">The sequence shown here is derived from an EMBL/GenBank/DDBJ whole genome shotgun (WGS) entry which is preliminary data.</text>
</comment>
<keyword evidence="4" id="KW-1003">Cell membrane</keyword>
<keyword evidence="15" id="KW-1185">Reference proteome</keyword>
<dbReference type="Gene3D" id="1.10.287.130">
    <property type="match status" value="1"/>
</dbReference>
<evidence type="ECO:0000256" key="11">
    <source>
        <dbReference type="ARBA" id="ARBA00023136"/>
    </source>
</evidence>
<dbReference type="PANTHER" id="PTHR43047">
    <property type="entry name" value="TWO-COMPONENT HISTIDINE PROTEIN KINASE"/>
    <property type="match status" value="1"/>
</dbReference>
<dbReference type="GO" id="GO:0009927">
    <property type="term" value="F:histidine phosphotransfer kinase activity"/>
    <property type="evidence" value="ECO:0007669"/>
    <property type="project" value="TreeGrafter"/>
</dbReference>
<protein>
    <recommendedName>
        <fullName evidence="3">histidine kinase</fullName>
        <ecNumber evidence="3">2.7.13.3</ecNumber>
    </recommendedName>
</protein>
<dbReference type="AlphaFoldDB" id="A0A9W7U0C1"/>
<keyword evidence="6" id="KW-0808">Transferase</keyword>
<keyword evidence="8 14" id="KW-0418">Kinase</keyword>
<dbReference type="Pfam" id="PF02518">
    <property type="entry name" value="HATPase_c"/>
    <property type="match status" value="1"/>
</dbReference>
<dbReference type="Gene3D" id="3.30.450.20">
    <property type="entry name" value="PAS domain"/>
    <property type="match status" value="1"/>
</dbReference>
<evidence type="ECO:0000313" key="14">
    <source>
        <dbReference type="EMBL" id="KAA0682980.1"/>
    </source>
</evidence>
<sequence length="509" mass="54353">MTPRPMPPLRLILAAVLVLAPLLPALWWLWRQGTVGPLVAVLGGLAGLGGVALMLQGYVRDLRTVADHAAQLAAGPTEPVPSLPVTASGPVRAAAAAAVRLRRVMGARTELALAQLEANESIIEALHDPLVLVGAERQVARANQAARALFGDRILDRDLAASLRNPAVLEAVDAVLKGGASRILEFSLPVPVERMFEVRVKPFQRRAPRPVPDEDGLLSPAGAGTGVGPGRMVILTLHDITALRRSEQMRADFIANASHELRTPLSSLLGFIETLRGPARDDLEAHERFLSIMHDQASRMARLVNDLLSLSRIELDEHMPPAGRVDVLDRLDGVMAALELKAASRRIRLTLEAPDGLPAVVVGDEDQLTQVFQNLVSNAIKYTRENTDVTVAVSLADGMAVGVSGPAARGGRGMPMVAIAVRDQGEGIARTHLPRLTERFYRVDAARSRAMGGTGLGLAIVKHIVNRHRGRLTIESAVGVGSTFTVYLPAASEETGEGRAAAEPLRRQA</sequence>
<accession>A0A9W7U0C1</accession>
<dbReference type="InterPro" id="IPR004358">
    <property type="entry name" value="Sig_transdc_His_kin-like_C"/>
</dbReference>
<dbReference type="SUPFAM" id="SSF47384">
    <property type="entry name" value="Homodimeric domain of signal transducing histidine kinase"/>
    <property type="match status" value="1"/>
</dbReference>
<keyword evidence="12" id="KW-0812">Transmembrane</keyword>